<dbReference type="STRING" id="360910.BAV1896"/>
<dbReference type="RefSeq" id="WP_012417564.1">
    <property type="nucleotide sequence ID" value="NC_010645.1"/>
</dbReference>
<accession>Q2L0I6</accession>
<keyword evidence="1" id="KW-1133">Transmembrane helix</keyword>
<evidence type="ECO:0000313" key="2">
    <source>
        <dbReference type="EMBL" id="CAJ49505.1"/>
    </source>
</evidence>
<sequence>MTNGARLSPGDYPFRLLQLSAIPCFLKQADVPVAPKSFYFAGLSAEQLKQVSGVTGVMCVRGLCVIVVLAIVALAPSDWDVVHLPWLPIACFVICAGGLAFLRGNRVC</sequence>
<dbReference type="AlphaFoldDB" id="Q2L0I6"/>
<evidence type="ECO:0000313" key="3">
    <source>
        <dbReference type="Proteomes" id="UP000001977"/>
    </source>
</evidence>
<reference evidence="2 3" key="1">
    <citation type="journal article" date="2006" name="J. Bacteriol.">
        <title>Comparison of the genome sequence of the poultry pathogen Bordetella avium with those of B. bronchiseptica, B. pertussis, and B. parapertussis reveals extensive diversity in surface structures associated with host interaction.</title>
        <authorList>
            <person name="Sebaihia M."/>
            <person name="Preston A."/>
            <person name="Maskell D.J."/>
            <person name="Kuzmiak H."/>
            <person name="Connell T.D."/>
            <person name="King N.D."/>
            <person name="Orndorff P.E."/>
            <person name="Miyamoto D.M."/>
            <person name="Thomson N.R."/>
            <person name="Harris D."/>
            <person name="Goble A."/>
            <person name="Lord A."/>
            <person name="Murphy L."/>
            <person name="Quail M.A."/>
            <person name="Rutter S."/>
            <person name="Squares R."/>
            <person name="Squares S."/>
            <person name="Woodward J."/>
            <person name="Parkhill J."/>
            <person name="Temple L.M."/>
        </authorList>
    </citation>
    <scope>NUCLEOTIDE SEQUENCE [LARGE SCALE GENOMIC DNA]</scope>
    <source>
        <strain evidence="2 3">197N</strain>
    </source>
</reference>
<feature type="transmembrane region" description="Helical" evidence="1">
    <location>
        <begin position="81"/>
        <end position="102"/>
    </location>
</feature>
<dbReference type="EMBL" id="AM167904">
    <property type="protein sequence ID" value="CAJ49505.1"/>
    <property type="molecule type" value="Genomic_DNA"/>
</dbReference>
<dbReference type="HOGENOM" id="CLU_2191922_0_0_4"/>
<keyword evidence="1" id="KW-0812">Transmembrane</keyword>
<dbReference type="Proteomes" id="UP000001977">
    <property type="component" value="Chromosome"/>
</dbReference>
<name>Q2L0I6_BORA1</name>
<gene>
    <name evidence="2" type="ordered locus">BAV1896</name>
</gene>
<evidence type="ECO:0000256" key="1">
    <source>
        <dbReference type="SAM" id="Phobius"/>
    </source>
</evidence>
<proteinExistence type="predicted"/>
<organism evidence="2 3">
    <name type="scientific">Bordetella avium (strain 197N)</name>
    <dbReference type="NCBI Taxonomy" id="360910"/>
    <lineage>
        <taxon>Bacteria</taxon>
        <taxon>Pseudomonadati</taxon>
        <taxon>Pseudomonadota</taxon>
        <taxon>Betaproteobacteria</taxon>
        <taxon>Burkholderiales</taxon>
        <taxon>Alcaligenaceae</taxon>
        <taxon>Bordetella</taxon>
    </lineage>
</organism>
<keyword evidence="3" id="KW-1185">Reference proteome</keyword>
<feature type="transmembrane region" description="Helical" evidence="1">
    <location>
        <begin position="54"/>
        <end position="75"/>
    </location>
</feature>
<keyword evidence="1" id="KW-0472">Membrane</keyword>
<dbReference type="KEGG" id="bav:BAV1896"/>
<protein>
    <submittedName>
        <fullName evidence="2">Membrane protein</fullName>
    </submittedName>
</protein>